<dbReference type="InterPro" id="IPR023799">
    <property type="entry name" value="RbfA_dom_sf"/>
</dbReference>
<dbReference type="EMBL" id="JPIN01000007">
    <property type="protein sequence ID" value="KFZ28687.1"/>
    <property type="molecule type" value="Genomic_DNA"/>
</dbReference>
<dbReference type="Pfam" id="PF02033">
    <property type="entry name" value="RBFA"/>
    <property type="match status" value="1"/>
</dbReference>
<evidence type="ECO:0000256" key="2">
    <source>
        <dbReference type="HAMAP-Rule" id="MF_00003"/>
    </source>
</evidence>
<dbReference type="SUPFAM" id="SSF89919">
    <property type="entry name" value="Ribosome-binding factor A, RbfA"/>
    <property type="match status" value="1"/>
</dbReference>
<dbReference type="InterPro" id="IPR000238">
    <property type="entry name" value="RbfA"/>
</dbReference>
<proteinExistence type="inferred from homology"/>
<feature type="compositionally biased region" description="Basic and acidic residues" evidence="3">
    <location>
        <begin position="133"/>
        <end position="143"/>
    </location>
</feature>
<dbReference type="OrthoDB" id="307788at2"/>
<protein>
    <recommendedName>
        <fullName evidence="2">Ribosome-binding factor A</fullName>
    </recommendedName>
</protein>
<organism evidence="4 5">
    <name type="scientific">Pseudidiomarina atlantica</name>
    <dbReference type="NCBI Taxonomy" id="1517416"/>
    <lineage>
        <taxon>Bacteria</taxon>
        <taxon>Pseudomonadati</taxon>
        <taxon>Pseudomonadota</taxon>
        <taxon>Gammaproteobacteria</taxon>
        <taxon>Alteromonadales</taxon>
        <taxon>Idiomarinaceae</taxon>
        <taxon>Pseudidiomarina</taxon>
    </lineage>
</organism>
<dbReference type="AlphaFoldDB" id="A0A094INH3"/>
<dbReference type="HAMAP" id="MF_00003">
    <property type="entry name" value="RbfA"/>
    <property type="match status" value="1"/>
</dbReference>
<dbReference type="GO" id="GO:0030490">
    <property type="term" value="P:maturation of SSU-rRNA"/>
    <property type="evidence" value="ECO:0007669"/>
    <property type="project" value="UniProtKB-UniRule"/>
</dbReference>
<dbReference type="PANTHER" id="PTHR33515:SF1">
    <property type="entry name" value="RIBOSOME-BINDING FACTOR A, CHLOROPLASTIC-RELATED"/>
    <property type="match status" value="1"/>
</dbReference>
<dbReference type="Proteomes" id="UP000053718">
    <property type="component" value="Unassembled WGS sequence"/>
</dbReference>
<comment type="subcellular location">
    <subcellularLocation>
        <location evidence="2">Cytoplasm</location>
    </subcellularLocation>
</comment>
<dbReference type="GO" id="GO:0043024">
    <property type="term" value="F:ribosomal small subunit binding"/>
    <property type="evidence" value="ECO:0007669"/>
    <property type="project" value="TreeGrafter"/>
</dbReference>
<keyword evidence="2" id="KW-0963">Cytoplasm</keyword>
<comment type="similarity">
    <text evidence="2">Belongs to the RbfA family.</text>
</comment>
<dbReference type="PANTHER" id="PTHR33515">
    <property type="entry name" value="RIBOSOME-BINDING FACTOR A, CHLOROPLASTIC-RELATED"/>
    <property type="match status" value="1"/>
</dbReference>
<dbReference type="NCBIfam" id="TIGR00082">
    <property type="entry name" value="rbfA"/>
    <property type="match status" value="1"/>
</dbReference>
<dbReference type="STRING" id="1517416.IDAT_08045"/>
<evidence type="ECO:0000313" key="4">
    <source>
        <dbReference type="EMBL" id="KFZ28687.1"/>
    </source>
</evidence>
<keyword evidence="5" id="KW-1185">Reference proteome</keyword>
<gene>
    <name evidence="2 4" type="primary">rbfA</name>
    <name evidence="4" type="ORF">IDAT_08045</name>
</gene>
<evidence type="ECO:0000313" key="5">
    <source>
        <dbReference type="Proteomes" id="UP000053718"/>
    </source>
</evidence>
<feature type="compositionally biased region" description="Basic and acidic residues" evidence="3">
    <location>
        <begin position="112"/>
        <end position="124"/>
    </location>
</feature>
<dbReference type="Gene3D" id="3.30.300.20">
    <property type="match status" value="1"/>
</dbReference>
<comment type="caution">
    <text evidence="4">The sequence shown here is derived from an EMBL/GenBank/DDBJ whole genome shotgun (WGS) entry which is preliminary data.</text>
</comment>
<comment type="subunit">
    <text evidence="2">Monomer. Binds 30S ribosomal subunits, but not 50S ribosomal subunits or 70S ribosomes.</text>
</comment>
<name>A0A094INH3_9GAMM</name>
<sequence>MAKDYSRTERVGQQYQREIALILQREIKDPRVTMVTVSDVEVSRDLAYAKVFVTFFHDDEKQTKQALKVLNDASGFIRSLLGKRVRARIVPELKFVHDGSLNEGIRMSRLVDEAIRKDHERQGPSDDDSSDEQANHKDSNGAD</sequence>
<reference evidence="4 5" key="1">
    <citation type="submission" date="2014-06" db="EMBL/GenBank/DDBJ databases">
        <title>Draft genome sequence of Idiomarina sp. MCCC 1A10513.</title>
        <authorList>
            <person name="Du J."/>
            <person name="Lai Q."/>
            <person name="Shao Z."/>
        </authorList>
    </citation>
    <scope>NUCLEOTIDE SEQUENCE [LARGE SCALE GENOMIC DNA]</scope>
    <source>
        <strain evidence="4 5">MCCC 1A10513</strain>
    </source>
</reference>
<accession>A0A094INH3</accession>
<dbReference type="eggNOG" id="COG0858">
    <property type="taxonomic scope" value="Bacteria"/>
</dbReference>
<dbReference type="InterPro" id="IPR015946">
    <property type="entry name" value="KH_dom-like_a/b"/>
</dbReference>
<evidence type="ECO:0000256" key="1">
    <source>
        <dbReference type="ARBA" id="ARBA00022517"/>
    </source>
</evidence>
<evidence type="ECO:0000256" key="3">
    <source>
        <dbReference type="SAM" id="MobiDB-lite"/>
    </source>
</evidence>
<keyword evidence="1 2" id="KW-0690">Ribosome biogenesis</keyword>
<feature type="region of interest" description="Disordered" evidence="3">
    <location>
        <begin position="112"/>
        <end position="143"/>
    </location>
</feature>
<dbReference type="GO" id="GO:0005829">
    <property type="term" value="C:cytosol"/>
    <property type="evidence" value="ECO:0007669"/>
    <property type="project" value="TreeGrafter"/>
</dbReference>
<dbReference type="RefSeq" id="WP_034732580.1">
    <property type="nucleotide sequence ID" value="NZ_JPIN01000007.1"/>
</dbReference>
<comment type="function">
    <text evidence="2">One of several proteins that assist in the late maturation steps of the functional core of the 30S ribosomal subunit. Associates with free 30S ribosomal subunits (but not with 30S subunits that are part of 70S ribosomes or polysomes). Required for efficient processing of 16S rRNA. May interact with the 5'-terminal helix region of 16S rRNA.</text>
</comment>